<dbReference type="EMBL" id="JAAIJQ010000002">
    <property type="protein sequence ID" value="NEV60461.1"/>
    <property type="molecule type" value="Genomic_DNA"/>
</dbReference>
<dbReference type="AlphaFoldDB" id="A0A6M0JU50"/>
<comment type="caution">
    <text evidence="1">The sequence shown here is derived from an EMBL/GenBank/DDBJ whole genome shotgun (WGS) entry which is preliminary data.</text>
</comment>
<organism evidence="1 2">
    <name type="scientific">Thiorhodococcus minor</name>
    <dbReference type="NCBI Taxonomy" id="57489"/>
    <lineage>
        <taxon>Bacteria</taxon>
        <taxon>Pseudomonadati</taxon>
        <taxon>Pseudomonadota</taxon>
        <taxon>Gammaproteobacteria</taxon>
        <taxon>Chromatiales</taxon>
        <taxon>Chromatiaceae</taxon>
        <taxon>Thiorhodococcus</taxon>
    </lineage>
</organism>
<keyword evidence="2" id="KW-1185">Reference proteome</keyword>
<dbReference type="Proteomes" id="UP000483379">
    <property type="component" value="Unassembled WGS sequence"/>
</dbReference>
<evidence type="ECO:0000313" key="1">
    <source>
        <dbReference type="EMBL" id="NEV60461.1"/>
    </source>
</evidence>
<evidence type="ECO:0000313" key="2">
    <source>
        <dbReference type="Proteomes" id="UP000483379"/>
    </source>
</evidence>
<gene>
    <name evidence="1" type="ORF">G3446_00895</name>
</gene>
<protein>
    <submittedName>
        <fullName evidence="1">Uncharacterized protein</fullName>
    </submittedName>
</protein>
<dbReference type="RefSeq" id="WP_164450506.1">
    <property type="nucleotide sequence ID" value="NZ_JAAIJQ010000002.1"/>
</dbReference>
<reference evidence="1 2" key="1">
    <citation type="submission" date="2020-02" db="EMBL/GenBank/DDBJ databases">
        <title>Genome sequences of Thiorhodococcus mannitoliphagus and Thiorhodococcus minor, purple sulfur photosynthetic bacteria in the gammaproteobacterial family, Chromatiaceae.</title>
        <authorList>
            <person name="Aviles F.A."/>
            <person name="Meyer T.E."/>
            <person name="Kyndt J.A."/>
        </authorList>
    </citation>
    <scope>NUCLEOTIDE SEQUENCE [LARGE SCALE GENOMIC DNA]</scope>
    <source>
        <strain evidence="1 2">DSM 11518</strain>
    </source>
</reference>
<accession>A0A6M0JU50</accession>
<sequence length="308" mass="34822">MLSFDAPSLPSPLVMRECTRPRFDGNLEKLKDWLAVLRGAGVRQSGPALLMALENLRKEDVSAKRRLTILSTLKVPILKTCAGLPKPYSGESTEIDRSSGVTLEQRLNRLMFANLLQALRQFDQEYPLPSGRQLRRRQWTIRNAFRFANRQIRYAGLWRTPIPPGTWRDVHELYLYLMSRRHGSSWEPGASSGTIGDFDPSFEYKLLLLLGFALKTKPSVVQSEYFMDGLEGWAVQTRLDDPHNLLGRIRLIIVGVSEDGPARQLESTLDSPFRGWVLQPPYPYIHEIEDPFGGTAFGMQPPGLALSA</sequence>
<proteinExistence type="predicted"/>
<name>A0A6M0JU50_9GAMM</name>